<evidence type="ECO:0000256" key="12">
    <source>
        <dbReference type="SAM" id="MobiDB-lite"/>
    </source>
</evidence>
<reference evidence="13" key="1">
    <citation type="submission" date="2020-02" db="EMBL/GenBank/DDBJ databases">
        <authorList>
            <person name="Meier V. D."/>
        </authorList>
    </citation>
    <scope>NUCLEOTIDE SEQUENCE</scope>
    <source>
        <strain evidence="13">AVDCRST_MAG78</strain>
    </source>
</reference>
<evidence type="ECO:0000256" key="5">
    <source>
        <dbReference type="ARBA" id="ARBA00022630"/>
    </source>
</evidence>
<sequence length="401" mass="42878">MRFGFSTAGESHGPGEVTLVQGVPAGLGLVAGDVNRDLARRQRGYGRGGRQKIEKDEIEFLGGVRHGYTLGSPIAMLVRNRDYANWETRMTPDPPEEGVPPTKKVTLPRPGHADLAGMQKYAFDDLRNVLERSSARETTARVAAGGVAKKLLAGFGITVNSAVYRIGAASFDKERAALLAAKADDSEVRCPDEEATERMKAEIDAARYARDALGGEFVVVAEGCPPGLGSYVDWRDKLDAKLAHAVMSINAIKGVEIGLGFGVASRRSSEVQDEILLENGELVRSSNRLGGFEGGMTNGEPVVVAAAMKPISTIAKALRTVDLSTYEPSRAFRERADTAAVPAAAVIGESMVAVVLAEAFLEKFGADNMTDIRASYDAYTARLHAARNAAREATRDPEVRS</sequence>
<dbReference type="NCBIfam" id="TIGR00033">
    <property type="entry name" value="aroC"/>
    <property type="match status" value="1"/>
</dbReference>
<dbReference type="GO" id="GO:0008652">
    <property type="term" value="P:amino acid biosynthetic process"/>
    <property type="evidence" value="ECO:0007669"/>
    <property type="project" value="UniProtKB-KW"/>
</dbReference>
<protein>
    <recommendedName>
        <fullName evidence="3 11">Chorismate synthase</fullName>
        <shortName evidence="11">CS</shortName>
        <ecNumber evidence="3 11">4.2.3.5</ecNumber>
    </recommendedName>
    <alternativeName>
        <fullName evidence="11">5-enolpyruvylshikimate-3-phosphate phospholyase</fullName>
    </alternativeName>
</protein>
<dbReference type="GO" id="GO:0009423">
    <property type="term" value="P:chorismate biosynthetic process"/>
    <property type="evidence" value="ECO:0007669"/>
    <property type="project" value="UniProtKB-UniRule"/>
</dbReference>
<keyword evidence="7 11" id="KW-0274">FAD</keyword>
<dbReference type="UniPathway" id="UPA00053">
    <property type="reaction ID" value="UER00090"/>
</dbReference>
<evidence type="ECO:0000256" key="11">
    <source>
        <dbReference type="HAMAP-Rule" id="MF_00300"/>
    </source>
</evidence>
<dbReference type="EMBL" id="CADCVB010000218">
    <property type="protein sequence ID" value="CAA9449967.1"/>
    <property type="molecule type" value="Genomic_DNA"/>
</dbReference>
<feature type="binding site" evidence="11">
    <location>
        <position position="294"/>
    </location>
    <ligand>
        <name>FMN</name>
        <dbReference type="ChEBI" id="CHEBI:58210"/>
    </ligand>
</feature>
<evidence type="ECO:0000256" key="8">
    <source>
        <dbReference type="ARBA" id="ARBA00022857"/>
    </source>
</evidence>
<evidence type="ECO:0000256" key="1">
    <source>
        <dbReference type="ARBA" id="ARBA00005044"/>
    </source>
</evidence>
<keyword evidence="6 11" id="KW-0288">FMN</keyword>
<gene>
    <name evidence="11" type="primary">aroC</name>
    <name evidence="13" type="ORF">AVDCRST_MAG78-3295</name>
</gene>
<feature type="binding site" evidence="11">
    <location>
        <position position="335"/>
    </location>
    <ligand>
        <name>FMN</name>
        <dbReference type="ChEBI" id="CHEBI:58210"/>
    </ligand>
</feature>
<keyword evidence="5 11" id="KW-0285">Flavoprotein</keyword>
<keyword evidence="4 11" id="KW-0028">Amino-acid biosynthesis</keyword>
<evidence type="ECO:0000256" key="9">
    <source>
        <dbReference type="ARBA" id="ARBA00023141"/>
    </source>
</evidence>
<feature type="binding site" evidence="11">
    <location>
        <position position="41"/>
    </location>
    <ligand>
        <name>NADP(+)</name>
        <dbReference type="ChEBI" id="CHEBI:58349"/>
    </ligand>
</feature>
<keyword evidence="8 11" id="KW-0521">NADP</keyword>
<proteinExistence type="inferred from homology"/>
<dbReference type="InterPro" id="IPR035904">
    <property type="entry name" value="Chorismate_synth_AroC_sf"/>
</dbReference>
<comment type="subunit">
    <text evidence="11">Homotetramer.</text>
</comment>
<comment type="catalytic activity">
    <reaction evidence="11">
        <text>5-O-(1-carboxyvinyl)-3-phosphoshikimate = chorismate + phosphate</text>
        <dbReference type="Rhea" id="RHEA:21020"/>
        <dbReference type="ChEBI" id="CHEBI:29748"/>
        <dbReference type="ChEBI" id="CHEBI:43474"/>
        <dbReference type="ChEBI" id="CHEBI:57701"/>
        <dbReference type="EC" id="4.2.3.5"/>
    </reaction>
</comment>
<comment type="function">
    <text evidence="11">Catalyzes the anti-1,4-elimination of the C-3 phosphate and the C-6 proR hydrogen from 5-enolpyruvylshikimate-3-phosphate (EPSP) to yield chorismate, which is the branch point compound that serves as the starting substrate for the three terminal pathways of aromatic amino acid biosynthesis. This reaction introduces a second double bond into the aromatic ring system.</text>
</comment>
<feature type="region of interest" description="Disordered" evidence="12">
    <location>
        <begin position="90"/>
        <end position="111"/>
    </location>
</feature>
<evidence type="ECO:0000313" key="13">
    <source>
        <dbReference type="EMBL" id="CAA9449967.1"/>
    </source>
</evidence>
<dbReference type="Pfam" id="PF01264">
    <property type="entry name" value="Chorismate_synt"/>
    <property type="match status" value="1"/>
</dbReference>
<dbReference type="NCBIfam" id="NF003793">
    <property type="entry name" value="PRK05382.1"/>
    <property type="match status" value="1"/>
</dbReference>
<feature type="binding site" evidence="11">
    <location>
        <begin position="250"/>
        <end position="251"/>
    </location>
    <ligand>
        <name>FMN</name>
        <dbReference type="ChEBI" id="CHEBI:58210"/>
    </ligand>
</feature>
<dbReference type="CDD" id="cd07304">
    <property type="entry name" value="Chorismate_synthase"/>
    <property type="match status" value="1"/>
</dbReference>
<feature type="binding site" evidence="11">
    <location>
        <begin position="132"/>
        <end position="134"/>
    </location>
    <ligand>
        <name>FMN</name>
        <dbReference type="ChEBI" id="CHEBI:58210"/>
    </ligand>
</feature>
<evidence type="ECO:0000256" key="2">
    <source>
        <dbReference type="ARBA" id="ARBA00008014"/>
    </source>
</evidence>
<dbReference type="GO" id="GO:0009073">
    <property type="term" value="P:aromatic amino acid family biosynthetic process"/>
    <property type="evidence" value="ECO:0007669"/>
    <property type="project" value="UniProtKB-KW"/>
</dbReference>
<dbReference type="Gene3D" id="3.60.150.10">
    <property type="entry name" value="Chorismate synthase AroC"/>
    <property type="match status" value="1"/>
</dbReference>
<dbReference type="AlphaFoldDB" id="A0A6J4QUI4"/>
<dbReference type="PANTHER" id="PTHR21085">
    <property type="entry name" value="CHORISMATE SYNTHASE"/>
    <property type="match status" value="1"/>
</dbReference>
<dbReference type="PANTHER" id="PTHR21085:SF0">
    <property type="entry name" value="CHORISMATE SYNTHASE"/>
    <property type="match status" value="1"/>
</dbReference>
<comment type="pathway">
    <text evidence="1 11">Metabolic intermediate biosynthesis; chorismate biosynthesis; chorismate from D-erythrose 4-phosphate and phosphoenolpyruvate: step 7/7.</text>
</comment>
<dbReference type="InterPro" id="IPR000453">
    <property type="entry name" value="Chorismate_synth"/>
</dbReference>
<dbReference type="SUPFAM" id="SSF103263">
    <property type="entry name" value="Chorismate synthase, AroC"/>
    <property type="match status" value="1"/>
</dbReference>
<organism evidence="13">
    <name type="scientific">uncultured Rubrobacteraceae bacterium</name>
    <dbReference type="NCBI Taxonomy" id="349277"/>
    <lineage>
        <taxon>Bacteria</taxon>
        <taxon>Bacillati</taxon>
        <taxon>Actinomycetota</taxon>
        <taxon>Rubrobacteria</taxon>
        <taxon>Rubrobacterales</taxon>
        <taxon>Rubrobacteraceae</taxon>
        <taxon>environmental samples</taxon>
    </lineage>
</organism>
<dbReference type="EC" id="4.2.3.5" evidence="3 11"/>
<dbReference type="HAMAP" id="MF_00300">
    <property type="entry name" value="Chorismate_synth"/>
    <property type="match status" value="1"/>
</dbReference>
<evidence type="ECO:0000256" key="7">
    <source>
        <dbReference type="ARBA" id="ARBA00022827"/>
    </source>
</evidence>
<feature type="binding site" evidence="11">
    <location>
        <position position="47"/>
    </location>
    <ligand>
        <name>NADP(+)</name>
        <dbReference type="ChEBI" id="CHEBI:58349"/>
    </ligand>
</feature>
<feature type="binding site" evidence="11">
    <location>
        <begin position="309"/>
        <end position="313"/>
    </location>
    <ligand>
        <name>FMN</name>
        <dbReference type="ChEBI" id="CHEBI:58210"/>
    </ligand>
</feature>
<accession>A0A6J4QUI4</accession>
<dbReference type="GO" id="GO:0010181">
    <property type="term" value="F:FMN binding"/>
    <property type="evidence" value="ECO:0007669"/>
    <property type="project" value="TreeGrafter"/>
</dbReference>
<comment type="cofactor">
    <cofactor evidence="11">
        <name>FMNH2</name>
        <dbReference type="ChEBI" id="CHEBI:57618"/>
    </cofactor>
    <text evidence="11">Reduced FMN (FMNH(2)).</text>
</comment>
<evidence type="ECO:0000256" key="6">
    <source>
        <dbReference type="ARBA" id="ARBA00022643"/>
    </source>
</evidence>
<dbReference type="GO" id="GO:0004107">
    <property type="term" value="F:chorismate synthase activity"/>
    <property type="evidence" value="ECO:0007669"/>
    <property type="project" value="UniProtKB-UniRule"/>
</dbReference>
<comment type="similarity">
    <text evidence="2 11">Belongs to the chorismate synthase family.</text>
</comment>
<evidence type="ECO:0000256" key="4">
    <source>
        <dbReference type="ARBA" id="ARBA00022605"/>
    </source>
</evidence>
<name>A0A6J4QUI4_9ACTN</name>
<dbReference type="FunFam" id="3.60.150.10:FF:000002">
    <property type="entry name" value="Chorismate synthase"/>
    <property type="match status" value="1"/>
</dbReference>
<keyword evidence="10 11" id="KW-0456">Lyase</keyword>
<dbReference type="GO" id="GO:0005829">
    <property type="term" value="C:cytosol"/>
    <property type="evidence" value="ECO:0007669"/>
    <property type="project" value="TreeGrafter"/>
</dbReference>
<evidence type="ECO:0000256" key="10">
    <source>
        <dbReference type="ARBA" id="ARBA00023239"/>
    </source>
</evidence>
<dbReference type="PIRSF" id="PIRSF001456">
    <property type="entry name" value="Chorismate_synth"/>
    <property type="match status" value="1"/>
</dbReference>
<keyword evidence="9 11" id="KW-0057">Aromatic amino acid biosynthesis</keyword>
<evidence type="ECO:0000256" key="3">
    <source>
        <dbReference type="ARBA" id="ARBA00013036"/>
    </source>
</evidence>